<keyword evidence="2" id="KW-1185">Reference proteome</keyword>
<dbReference type="KEGG" id="plen:EIM92_06055"/>
<dbReference type="AlphaFoldDB" id="A0A3S8RS54"/>
<keyword evidence="1" id="KW-0238">DNA-binding</keyword>
<proteinExistence type="predicted"/>
<protein>
    <submittedName>
        <fullName evidence="1">DNA-binding protein</fullName>
    </submittedName>
</protein>
<reference evidence="1 2" key="1">
    <citation type="submission" date="2018-11" db="EMBL/GenBank/DDBJ databases">
        <title>Genome sequencing of Paenibacillus lentus DSM25539(T).</title>
        <authorList>
            <person name="Kook J.-K."/>
            <person name="Park S.-N."/>
            <person name="Lim Y.K."/>
        </authorList>
    </citation>
    <scope>NUCLEOTIDE SEQUENCE [LARGE SCALE GENOMIC DNA]</scope>
    <source>
        <strain evidence="1 2">DSM 25539</strain>
    </source>
</reference>
<name>A0A3S8RS54_9BACL</name>
<dbReference type="GO" id="GO:0003677">
    <property type="term" value="F:DNA binding"/>
    <property type="evidence" value="ECO:0007669"/>
    <property type="project" value="UniProtKB-KW"/>
</dbReference>
<dbReference type="RefSeq" id="WP_125081918.1">
    <property type="nucleotide sequence ID" value="NZ_CP034248.1"/>
</dbReference>
<dbReference type="OrthoDB" id="2592241at2"/>
<evidence type="ECO:0000313" key="1">
    <source>
        <dbReference type="EMBL" id="AZK45821.1"/>
    </source>
</evidence>
<accession>A0A3S8RS54</accession>
<dbReference type="Proteomes" id="UP000273145">
    <property type="component" value="Chromosome"/>
</dbReference>
<gene>
    <name evidence="1" type="ORF">EIM92_06055</name>
</gene>
<sequence>MSEHLNTKDIYLLSEKVHPLDKAFELFRVSYKQNNWSEAKQIANYMYETAYKLYQNQKNWDAKISIELLNRPLVFYYGYSHLAIATVFQKQGFYDKAREFTEKYTNLDWFIVLDQEGQDEVRRFNDFAKANFYAIDLLSGKMDVLGRYSDFIQQEDEELLPGLITILEAANAHGWDVDPILDIYIPQSMEIFSGYEDYGNRIYYIKLLNQLAIYSLNKKRYLETINYILDYFTFAVNIDLSREFITSLSMYESVRSFASPGQQQRYNHILKGVLLNEKNINHHVSSPHII</sequence>
<organism evidence="1 2">
    <name type="scientific">Paenibacillus lentus</name>
    <dbReference type="NCBI Taxonomy" id="1338368"/>
    <lineage>
        <taxon>Bacteria</taxon>
        <taxon>Bacillati</taxon>
        <taxon>Bacillota</taxon>
        <taxon>Bacilli</taxon>
        <taxon>Bacillales</taxon>
        <taxon>Paenibacillaceae</taxon>
        <taxon>Paenibacillus</taxon>
    </lineage>
</organism>
<dbReference type="EMBL" id="CP034248">
    <property type="protein sequence ID" value="AZK45821.1"/>
    <property type="molecule type" value="Genomic_DNA"/>
</dbReference>
<evidence type="ECO:0000313" key="2">
    <source>
        <dbReference type="Proteomes" id="UP000273145"/>
    </source>
</evidence>